<dbReference type="AlphaFoldDB" id="A0A7J0BNF9"/>
<gene>
    <name evidence="16" type="ORF">DSM101010T_35810</name>
</gene>
<evidence type="ECO:0000256" key="3">
    <source>
        <dbReference type="ARBA" id="ARBA00022426"/>
    </source>
</evidence>
<keyword evidence="4 13" id="KW-0813">Transport</keyword>
<dbReference type="GO" id="GO:0010045">
    <property type="term" value="P:response to nickel cation"/>
    <property type="evidence" value="ECO:0007669"/>
    <property type="project" value="TreeGrafter"/>
</dbReference>
<keyword evidence="15" id="KW-0732">Signal</keyword>
<dbReference type="InterPro" id="IPR051224">
    <property type="entry name" value="NiCoT_RcnA"/>
</dbReference>
<dbReference type="GO" id="GO:0005886">
    <property type="term" value="C:plasma membrane"/>
    <property type="evidence" value="ECO:0007669"/>
    <property type="project" value="UniProtKB-SubCell"/>
</dbReference>
<comment type="similarity">
    <text evidence="13">Belongs to the NiCoT transporter (TC 2.A.52) family.</text>
</comment>
<comment type="subcellular location">
    <subcellularLocation>
        <location evidence="2 13">Cell membrane</location>
        <topology evidence="2 13">Multi-pass membrane protein</topology>
    </subcellularLocation>
</comment>
<keyword evidence="6" id="KW-0533">Nickel</keyword>
<keyword evidence="9" id="KW-0406">Ion transport</keyword>
<feature type="transmembrane region" description="Helical" evidence="13">
    <location>
        <begin position="296"/>
        <end position="319"/>
    </location>
</feature>
<dbReference type="GO" id="GO:0015099">
    <property type="term" value="F:nickel cation transmembrane transporter activity"/>
    <property type="evidence" value="ECO:0007669"/>
    <property type="project" value="UniProtKB-UniRule"/>
</dbReference>
<evidence type="ECO:0000256" key="14">
    <source>
        <dbReference type="SAM" id="MobiDB-lite"/>
    </source>
</evidence>
<evidence type="ECO:0000256" key="6">
    <source>
        <dbReference type="ARBA" id="ARBA00022596"/>
    </source>
</evidence>
<feature type="compositionally biased region" description="Polar residues" evidence="14">
    <location>
        <begin position="67"/>
        <end position="80"/>
    </location>
</feature>
<dbReference type="Proteomes" id="UP000503840">
    <property type="component" value="Unassembled WGS sequence"/>
</dbReference>
<evidence type="ECO:0000313" key="17">
    <source>
        <dbReference type="Proteomes" id="UP000503840"/>
    </source>
</evidence>
<feature type="transmembrane region" description="Helical" evidence="13">
    <location>
        <begin position="340"/>
        <end position="362"/>
    </location>
</feature>
<comment type="function">
    <text evidence="1">Efflux system for nickel and cobalt.</text>
</comment>
<proteinExistence type="inferred from homology"/>
<keyword evidence="5" id="KW-1003">Cell membrane</keyword>
<evidence type="ECO:0000256" key="4">
    <source>
        <dbReference type="ARBA" id="ARBA00022448"/>
    </source>
</evidence>
<evidence type="ECO:0000256" key="13">
    <source>
        <dbReference type="RuleBase" id="RU362101"/>
    </source>
</evidence>
<feature type="transmembrane region" description="Helical" evidence="13">
    <location>
        <begin position="142"/>
        <end position="161"/>
    </location>
</feature>
<dbReference type="GO" id="GO:0006824">
    <property type="term" value="P:cobalt ion transport"/>
    <property type="evidence" value="ECO:0007669"/>
    <property type="project" value="UniProtKB-KW"/>
</dbReference>
<feature type="chain" id="PRO_5029726407" description="Nickel/cobalt efflux system" evidence="15">
    <location>
        <begin position="26"/>
        <end position="366"/>
    </location>
</feature>
<feature type="transmembrane region" description="Helical" evidence="13">
    <location>
        <begin position="225"/>
        <end position="243"/>
    </location>
</feature>
<feature type="region of interest" description="Disordered" evidence="14">
    <location>
        <begin position="47"/>
        <end position="80"/>
    </location>
</feature>
<keyword evidence="12" id="KW-0170">Cobalt</keyword>
<protein>
    <recommendedName>
        <fullName evidence="13">Nickel/cobalt efflux system</fullName>
    </recommendedName>
</protein>
<sequence>MTMRMAAVCTAVLLFLCSMSLSVPVTDGVSSLQLGMVSASLANPFTKGAHGRSPGQAEEKAAGGFEQQDQTAIAPGNGTQEGALQAPVAETGGASLPHAEAGFLATQYTRMLRAVTVMQKEMREKLSELGKDIAANPAGGSFWTFIGLSFFYGVVHALGPGHGKAVVFSYFLGKRGSIARGFAMGHLLSFVHAMSAVVLVFVLQWVLGNKGSQGFDEAGGVLQHVSYGLVAVIGLLMLVHALYETFSGRQAARICCAAAPQAGYGGIAAVSMLAGLVPCPGAALVLAFAMGLGLPWTGFFAVLALALGMGLTTSLFGVLSIASRSALVHVAGRGPRLLTVMYSCLAIGGALGITLLGTMLFLSARC</sequence>
<comment type="caution">
    <text evidence="16">The sequence shown here is derived from an EMBL/GenBank/DDBJ whole genome shotgun (WGS) entry which is preliminary data.</text>
</comment>
<keyword evidence="17" id="KW-1185">Reference proteome</keyword>
<evidence type="ECO:0000256" key="7">
    <source>
        <dbReference type="ARBA" id="ARBA00022692"/>
    </source>
</evidence>
<keyword evidence="11 13" id="KW-0472">Membrane</keyword>
<evidence type="ECO:0000313" key="16">
    <source>
        <dbReference type="EMBL" id="GFM35216.1"/>
    </source>
</evidence>
<dbReference type="PANTHER" id="PTHR40659:SF1">
    <property type="entry name" value="NICKEL_COBALT EFFLUX SYSTEM RCNA"/>
    <property type="match status" value="1"/>
</dbReference>
<evidence type="ECO:0000256" key="15">
    <source>
        <dbReference type="SAM" id="SignalP"/>
    </source>
</evidence>
<keyword evidence="10" id="KW-0921">Nickel transport</keyword>
<name>A0A7J0BNF9_9BACT</name>
<dbReference type="Pfam" id="PF03824">
    <property type="entry name" value="NicO"/>
    <property type="match status" value="1"/>
</dbReference>
<dbReference type="GO" id="GO:0032025">
    <property type="term" value="P:response to cobalt ion"/>
    <property type="evidence" value="ECO:0007669"/>
    <property type="project" value="TreeGrafter"/>
</dbReference>
<accession>A0A7J0BNF9</accession>
<dbReference type="GO" id="GO:0046583">
    <property type="term" value="F:monoatomic cation efflux transmembrane transporter activity"/>
    <property type="evidence" value="ECO:0007669"/>
    <property type="project" value="TreeGrafter"/>
</dbReference>
<evidence type="ECO:0000256" key="11">
    <source>
        <dbReference type="ARBA" id="ARBA00023136"/>
    </source>
</evidence>
<dbReference type="InterPro" id="IPR011541">
    <property type="entry name" value="Ni/Co_transpt_high_affinity"/>
</dbReference>
<evidence type="ECO:0000256" key="10">
    <source>
        <dbReference type="ARBA" id="ARBA00023112"/>
    </source>
</evidence>
<evidence type="ECO:0000256" key="12">
    <source>
        <dbReference type="ARBA" id="ARBA00023285"/>
    </source>
</evidence>
<organism evidence="16 17">
    <name type="scientific">Desulfovibrio subterraneus</name>
    <dbReference type="NCBI Taxonomy" id="2718620"/>
    <lineage>
        <taxon>Bacteria</taxon>
        <taxon>Pseudomonadati</taxon>
        <taxon>Thermodesulfobacteriota</taxon>
        <taxon>Desulfovibrionia</taxon>
        <taxon>Desulfovibrionales</taxon>
        <taxon>Desulfovibrionaceae</taxon>
        <taxon>Desulfovibrio</taxon>
    </lineage>
</organism>
<feature type="transmembrane region" description="Helical" evidence="13">
    <location>
        <begin position="264"/>
        <end position="290"/>
    </location>
</feature>
<dbReference type="RefSeq" id="WP_174406835.1">
    <property type="nucleotide sequence ID" value="NZ_BLVO01000016.1"/>
</dbReference>
<evidence type="ECO:0000256" key="2">
    <source>
        <dbReference type="ARBA" id="ARBA00004651"/>
    </source>
</evidence>
<dbReference type="EMBL" id="BLVO01000016">
    <property type="protein sequence ID" value="GFM35216.1"/>
    <property type="molecule type" value="Genomic_DNA"/>
</dbReference>
<reference evidence="16 17" key="1">
    <citation type="submission" date="2020-05" db="EMBL/GenBank/DDBJ databases">
        <title>Draft genome sequence of Desulfovibrio sp. strain HN2T.</title>
        <authorList>
            <person name="Ueno A."/>
            <person name="Tamazawa S."/>
            <person name="Tamamura S."/>
            <person name="Murakami T."/>
            <person name="Kiyama T."/>
            <person name="Inomata H."/>
            <person name="Amano Y."/>
            <person name="Miyakawa K."/>
            <person name="Tamaki H."/>
            <person name="Naganuma T."/>
            <person name="Kaneko K."/>
        </authorList>
    </citation>
    <scope>NUCLEOTIDE SEQUENCE [LARGE SCALE GENOMIC DNA]</scope>
    <source>
        <strain evidence="16 17">HN2</strain>
    </source>
</reference>
<evidence type="ECO:0000256" key="1">
    <source>
        <dbReference type="ARBA" id="ARBA00002510"/>
    </source>
</evidence>
<dbReference type="PANTHER" id="PTHR40659">
    <property type="entry name" value="NICKEL/COBALT EFFLUX SYSTEM RCNA"/>
    <property type="match status" value="1"/>
</dbReference>
<evidence type="ECO:0000256" key="5">
    <source>
        <dbReference type="ARBA" id="ARBA00022475"/>
    </source>
</evidence>
<keyword evidence="8 13" id="KW-1133">Transmembrane helix</keyword>
<evidence type="ECO:0000256" key="8">
    <source>
        <dbReference type="ARBA" id="ARBA00022989"/>
    </source>
</evidence>
<keyword evidence="3" id="KW-0171">Cobalt transport</keyword>
<evidence type="ECO:0000256" key="9">
    <source>
        <dbReference type="ARBA" id="ARBA00023065"/>
    </source>
</evidence>
<keyword evidence="7 13" id="KW-0812">Transmembrane</keyword>
<feature type="signal peptide" evidence="15">
    <location>
        <begin position="1"/>
        <end position="25"/>
    </location>
</feature>
<feature type="transmembrane region" description="Helical" evidence="13">
    <location>
        <begin position="182"/>
        <end position="205"/>
    </location>
</feature>